<feature type="transmembrane region" description="Helical" evidence="1">
    <location>
        <begin position="295"/>
        <end position="314"/>
    </location>
</feature>
<dbReference type="Proteomes" id="UP000199400">
    <property type="component" value="Unassembled WGS sequence"/>
</dbReference>
<dbReference type="OrthoDB" id="3498905at2"/>
<organism evidence="2 3">
    <name type="scientific">Nannocystis exedens</name>
    <dbReference type="NCBI Taxonomy" id="54"/>
    <lineage>
        <taxon>Bacteria</taxon>
        <taxon>Pseudomonadati</taxon>
        <taxon>Myxococcota</taxon>
        <taxon>Polyangia</taxon>
        <taxon>Nannocystales</taxon>
        <taxon>Nannocystaceae</taxon>
        <taxon>Nannocystis</taxon>
    </lineage>
</organism>
<name>A0A1I2FFV9_9BACT</name>
<evidence type="ECO:0000256" key="1">
    <source>
        <dbReference type="SAM" id="Phobius"/>
    </source>
</evidence>
<keyword evidence="1" id="KW-1133">Transmembrane helix</keyword>
<feature type="transmembrane region" description="Helical" evidence="1">
    <location>
        <begin position="254"/>
        <end position="275"/>
    </location>
</feature>
<dbReference type="EMBL" id="FOMX01000026">
    <property type="protein sequence ID" value="SFF03406.1"/>
    <property type="molecule type" value="Genomic_DNA"/>
</dbReference>
<keyword evidence="1" id="KW-0812">Transmembrane</keyword>
<gene>
    <name evidence="2" type="ORF">SAMN02745121_06590</name>
</gene>
<feature type="transmembrane region" description="Helical" evidence="1">
    <location>
        <begin position="141"/>
        <end position="159"/>
    </location>
</feature>
<feature type="transmembrane region" description="Helical" evidence="1">
    <location>
        <begin position="346"/>
        <end position="364"/>
    </location>
</feature>
<evidence type="ECO:0000313" key="3">
    <source>
        <dbReference type="Proteomes" id="UP000199400"/>
    </source>
</evidence>
<feature type="transmembrane region" description="Helical" evidence="1">
    <location>
        <begin position="321"/>
        <end position="340"/>
    </location>
</feature>
<sequence length="519" mass="56641">MSEWAARLRALVVGLAIAWAVVIAAVFASRIGFPLELEWMEGGSLHTALRLQQGQAIYPEPSAEFVPFLYTPLYPAVLAVLGWVLPLGYVLGRAVSIAAIGAVAAGLWRLVRFEGKPRAHAAAAVGLFLSGYVFTFRWYDVARADSLFLALLLWGLILLRESAGTRRRAVTAGVLVAAAFWAKQTAAVFVLASGVGGLIVAPRLVWLYAATIAAIDGGGVLLGQWLTEGQLWTYIYKLHQSHAFNAVRFWRKTWGMFLHAAPFLVVLAGLVAGRWVSEREWRKEHVREGRWRGPAYWGVMAAAGLLVSALGYSTQWAEPNAFMPGVCFAAAWLAVVLPVGRGEAPALGLVAAQLVFALVIEPTYQPIQDRGLAGLRDSYVRQDPWRTIPPAGLRERAAGLRAELEGEPRAILALHRPWWSVLAGGPGHVGSMGIHDVPKDRQRQIEADLAAAVSRGDFAAIWIDGDVPGWLRGPLRRRYAAGRQLAGEERVLPMTGYMSAAGMVTPWTGVQHEYVRKRE</sequence>
<evidence type="ECO:0000313" key="2">
    <source>
        <dbReference type="EMBL" id="SFF03406.1"/>
    </source>
</evidence>
<feature type="transmembrane region" description="Helical" evidence="1">
    <location>
        <begin position="76"/>
        <end position="107"/>
    </location>
</feature>
<dbReference type="STRING" id="54.SAMN02745121_06590"/>
<accession>A0A1I2FFV9</accession>
<feature type="transmembrane region" description="Helical" evidence="1">
    <location>
        <begin position="171"/>
        <end position="199"/>
    </location>
</feature>
<dbReference type="RefSeq" id="WP_096328617.1">
    <property type="nucleotide sequence ID" value="NZ_FOMX01000026.1"/>
</dbReference>
<evidence type="ECO:0008006" key="4">
    <source>
        <dbReference type="Google" id="ProtNLM"/>
    </source>
</evidence>
<proteinExistence type="predicted"/>
<protein>
    <recommendedName>
        <fullName evidence="4">Dolichyl-phosphate-mannose-protein mannosyltransferase</fullName>
    </recommendedName>
</protein>
<dbReference type="AlphaFoldDB" id="A0A1I2FFV9"/>
<feature type="transmembrane region" description="Helical" evidence="1">
    <location>
        <begin position="119"/>
        <end position="135"/>
    </location>
</feature>
<reference evidence="3" key="1">
    <citation type="submission" date="2016-10" db="EMBL/GenBank/DDBJ databases">
        <authorList>
            <person name="Varghese N."/>
            <person name="Submissions S."/>
        </authorList>
    </citation>
    <scope>NUCLEOTIDE SEQUENCE [LARGE SCALE GENOMIC DNA]</scope>
    <source>
        <strain evidence="3">ATCC 25963</strain>
    </source>
</reference>
<feature type="transmembrane region" description="Helical" evidence="1">
    <location>
        <begin position="205"/>
        <end position="227"/>
    </location>
</feature>
<keyword evidence="1" id="KW-0472">Membrane</keyword>
<keyword evidence="3" id="KW-1185">Reference proteome</keyword>